<feature type="domain" description="CASTOR ACT" evidence="1">
    <location>
        <begin position="58"/>
        <end position="118"/>
    </location>
</feature>
<dbReference type="RefSeq" id="WP_098039080.1">
    <property type="nucleotide sequence ID" value="NZ_CWGJ01000026.1"/>
</dbReference>
<dbReference type="EMBL" id="CWGJ01000026">
    <property type="protein sequence ID" value="CRX39214.1"/>
    <property type="molecule type" value="Genomic_DNA"/>
</dbReference>
<dbReference type="Pfam" id="PF21631">
    <property type="entry name" value="A9CJY8-like_N"/>
    <property type="match status" value="1"/>
</dbReference>
<evidence type="ECO:0000313" key="4">
    <source>
        <dbReference type="Proteomes" id="UP000220251"/>
    </source>
</evidence>
<dbReference type="SUPFAM" id="SSF55021">
    <property type="entry name" value="ACT-like"/>
    <property type="match status" value="2"/>
</dbReference>
<dbReference type="Pfam" id="PF13840">
    <property type="entry name" value="ACT_7"/>
    <property type="match status" value="1"/>
</dbReference>
<organism evidence="3 4">
    <name type="scientific">Estrella lausannensis</name>
    <dbReference type="NCBI Taxonomy" id="483423"/>
    <lineage>
        <taxon>Bacteria</taxon>
        <taxon>Pseudomonadati</taxon>
        <taxon>Chlamydiota</taxon>
        <taxon>Chlamydiia</taxon>
        <taxon>Parachlamydiales</taxon>
        <taxon>Candidatus Criblamydiaceae</taxon>
        <taxon>Estrella</taxon>
    </lineage>
</organism>
<dbReference type="InterPro" id="IPR045865">
    <property type="entry name" value="ACT-like_dom_sf"/>
</dbReference>
<dbReference type="InterPro" id="IPR016540">
    <property type="entry name" value="UCP008459"/>
</dbReference>
<proteinExistence type="predicted"/>
<dbReference type="InterPro" id="IPR051719">
    <property type="entry name" value="CASTOR_mTORC1"/>
</dbReference>
<dbReference type="Proteomes" id="UP000220251">
    <property type="component" value="Unassembled WGS sequence"/>
</dbReference>
<dbReference type="InterPro" id="IPR049447">
    <property type="entry name" value="A9CJY8-like_N"/>
</dbReference>
<evidence type="ECO:0000313" key="3">
    <source>
        <dbReference type="EMBL" id="CRX39214.1"/>
    </source>
</evidence>
<dbReference type="PANTHER" id="PTHR31131:SF6">
    <property type="entry name" value="CASTOR ACT DOMAIN-CONTAINING PROTEIN"/>
    <property type="match status" value="1"/>
</dbReference>
<evidence type="ECO:0000259" key="1">
    <source>
        <dbReference type="Pfam" id="PF13840"/>
    </source>
</evidence>
<sequence>MPKLTLSCMPDLFAIARLNPLDNIPAWSLQGSFFAITKTEDELSIVCQDKFVPNGVKVERGWRGFKVEGPLDFGLTGILSSLTKPLAEAKISIFALSTFDTDYLLVKQENLEKAATTLATFCTIIRG</sequence>
<dbReference type="InterPro" id="IPR027795">
    <property type="entry name" value="CASTOR_ACT_dom"/>
</dbReference>
<feature type="domain" description="A9CJY8-like N-terminal" evidence="2">
    <location>
        <begin position="13"/>
        <end position="54"/>
    </location>
</feature>
<dbReference type="Gene3D" id="3.30.2130.10">
    <property type="entry name" value="VC0802-like"/>
    <property type="match status" value="1"/>
</dbReference>
<evidence type="ECO:0000259" key="2">
    <source>
        <dbReference type="Pfam" id="PF21631"/>
    </source>
</evidence>
<name>A0A0H5DTM0_9BACT</name>
<keyword evidence="4" id="KW-1185">Reference proteome</keyword>
<protein>
    <submittedName>
        <fullName evidence="3">Uncharacterized protein</fullName>
    </submittedName>
</protein>
<gene>
    <name evidence="3" type="ORF">ELAC_1889</name>
</gene>
<dbReference type="OrthoDB" id="5615858at2"/>
<dbReference type="AlphaFoldDB" id="A0A0H5DTM0"/>
<dbReference type="PIRSF" id="PIRSF008459">
    <property type="entry name" value="UCP008459"/>
    <property type="match status" value="1"/>
</dbReference>
<dbReference type="PANTHER" id="PTHR31131">
    <property type="entry name" value="CHROMOSOME 1, WHOLE GENOME SHOTGUN SEQUENCE"/>
    <property type="match status" value="1"/>
</dbReference>
<accession>A0A0H5DTM0</accession>
<reference evidence="4" key="1">
    <citation type="submission" date="2015-06" db="EMBL/GenBank/DDBJ databases">
        <authorList>
            <person name="Bertelli C."/>
        </authorList>
    </citation>
    <scope>NUCLEOTIDE SEQUENCE [LARGE SCALE GENOMIC DNA]</scope>
    <source>
        <strain evidence="4">CRIB-30</strain>
    </source>
</reference>